<dbReference type="Pfam" id="PF00578">
    <property type="entry name" value="AhpC-TSA"/>
    <property type="match status" value="1"/>
</dbReference>
<keyword evidence="1" id="KW-1015">Disulfide bond</keyword>
<evidence type="ECO:0000313" key="3">
    <source>
        <dbReference type="Proteomes" id="UP000275368"/>
    </source>
</evidence>
<dbReference type="InterPro" id="IPR036249">
    <property type="entry name" value="Thioredoxin-like_sf"/>
</dbReference>
<dbReference type="RefSeq" id="WP_125655059.1">
    <property type="nucleotide sequence ID" value="NZ_AP019308.1"/>
</dbReference>
<name>A0A3G9J8M3_9BACL</name>
<dbReference type="InterPro" id="IPR000866">
    <property type="entry name" value="AhpC/TSA"/>
</dbReference>
<dbReference type="KEGG" id="pbk:Back11_15330"/>
<sequence>MKKIVNSYWIQSLLLILILLIVGYVIVQKKSESHYLIKIGQTAPNFALSGLNGEEIYLSDYRGKGVLLNFWASWCNPCVNELPLMNEAYKLLGDVEIVAVNMGEKEETVKKFVNRYDLEFPVLLDLKNSVKRKYHVSGLPVTLLIDKQGKIIKVLVGELNSFEKITSLMKLVRGIHNFNDEHLKGNSRVLVK</sequence>
<dbReference type="InterPro" id="IPR013766">
    <property type="entry name" value="Thioredoxin_domain"/>
</dbReference>
<gene>
    <name evidence="2" type="primary">resA_1</name>
    <name evidence="2" type="ORF">Back11_15330</name>
</gene>
<organism evidence="2 3">
    <name type="scientific">Paenibacillus baekrokdamisoli</name>
    <dbReference type="NCBI Taxonomy" id="1712516"/>
    <lineage>
        <taxon>Bacteria</taxon>
        <taxon>Bacillati</taxon>
        <taxon>Bacillota</taxon>
        <taxon>Bacilli</taxon>
        <taxon>Bacillales</taxon>
        <taxon>Paenibacillaceae</taxon>
        <taxon>Paenibacillus</taxon>
    </lineage>
</organism>
<dbReference type="AlphaFoldDB" id="A0A3G9J8M3"/>
<evidence type="ECO:0000256" key="1">
    <source>
        <dbReference type="ARBA" id="ARBA00023157"/>
    </source>
</evidence>
<reference evidence="2 3" key="1">
    <citation type="submission" date="2018-11" db="EMBL/GenBank/DDBJ databases">
        <title>Complete genome sequence of Paenibacillus baekrokdamisoli strain KCTC 33723.</title>
        <authorList>
            <person name="Kang S.W."/>
            <person name="Lee K.C."/>
            <person name="Kim K.K."/>
            <person name="Kim J.S."/>
            <person name="Kim D.S."/>
            <person name="Ko S.H."/>
            <person name="Yang S.H."/>
            <person name="Lee J.S."/>
        </authorList>
    </citation>
    <scope>NUCLEOTIDE SEQUENCE [LARGE SCALE GENOMIC DNA]</scope>
    <source>
        <strain evidence="2 3">KCTC 33723</strain>
    </source>
</reference>
<accession>A0A3G9J8M3</accession>
<dbReference type="SUPFAM" id="SSF52833">
    <property type="entry name" value="Thioredoxin-like"/>
    <property type="match status" value="1"/>
</dbReference>
<dbReference type="CDD" id="cd02966">
    <property type="entry name" value="TlpA_like_family"/>
    <property type="match status" value="1"/>
</dbReference>
<protein>
    <submittedName>
        <fullName evidence="2">Thiol-disulfide oxidoreductase ResA</fullName>
    </submittedName>
</protein>
<dbReference type="NCBIfam" id="NF002854">
    <property type="entry name" value="PRK03147.1"/>
    <property type="match status" value="1"/>
</dbReference>
<proteinExistence type="predicted"/>
<dbReference type="OrthoDB" id="25753at2"/>
<dbReference type="PROSITE" id="PS51352">
    <property type="entry name" value="THIOREDOXIN_2"/>
    <property type="match status" value="1"/>
</dbReference>
<dbReference type="PANTHER" id="PTHR42852">
    <property type="entry name" value="THIOL:DISULFIDE INTERCHANGE PROTEIN DSBE"/>
    <property type="match status" value="1"/>
</dbReference>
<dbReference type="EMBL" id="AP019308">
    <property type="protein sequence ID" value="BBH20188.1"/>
    <property type="molecule type" value="Genomic_DNA"/>
</dbReference>
<dbReference type="PANTHER" id="PTHR42852:SF13">
    <property type="entry name" value="PROTEIN DIPZ"/>
    <property type="match status" value="1"/>
</dbReference>
<dbReference type="InterPro" id="IPR050553">
    <property type="entry name" value="Thioredoxin_ResA/DsbE_sf"/>
</dbReference>
<dbReference type="GO" id="GO:0016209">
    <property type="term" value="F:antioxidant activity"/>
    <property type="evidence" value="ECO:0007669"/>
    <property type="project" value="InterPro"/>
</dbReference>
<dbReference type="GO" id="GO:0016491">
    <property type="term" value="F:oxidoreductase activity"/>
    <property type="evidence" value="ECO:0007669"/>
    <property type="project" value="InterPro"/>
</dbReference>
<evidence type="ECO:0000313" key="2">
    <source>
        <dbReference type="EMBL" id="BBH20188.1"/>
    </source>
</evidence>
<dbReference type="Proteomes" id="UP000275368">
    <property type="component" value="Chromosome"/>
</dbReference>
<keyword evidence="3" id="KW-1185">Reference proteome</keyword>
<dbReference type="Gene3D" id="3.40.30.10">
    <property type="entry name" value="Glutaredoxin"/>
    <property type="match status" value="1"/>
</dbReference>